<dbReference type="EMBL" id="MLJW01000024">
    <property type="protein sequence ID" value="OIR10066.1"/>
    <property type="molecule type" value="Genomic_DNA"/>
</dbReference>
<name>A0A1J5SNK4_9ZZZZ</name>
<dbReference type="Pfam" id="PF13649">
    <property type="entry name" value="Methyltransf_25"/>
    <property type="match status" value="1"/>
</dbReference>
<evidence type="ECO:0000259" key="1">
    <source>
        <dbReference type="Pfam" id="PF13649"/>
    </source>
</evidence>
<dbReference type="Gene3D" id="3.40.50.150">
    <property type="entry name" value="Vaccinia Virus protein VP39"/>
    <property type="match status" value="1"/>
</dbReference>
<comment type="caution">
    <text evidence="2">The sequence shown here is derived from an EMBL/GenBank/DDBJ whole genome shotgun (WGS) entry which is preliminary data.</text>
</comment>
<dbReference type="GO" id="GO:0102130">
    <property type="term" value="F:malonyl-CoA methyltransferase activity"/>
    <property type="evidence" value="ECO:0007669"/>
    <property type="project" value="UniProtKB-EC"/>
</dbReference>
<dbReference type="SUPFAM" id="SSF53335">
    <property type="entry name" value="S-adenosyl-L-methionine-dependent methyltransferases"/>
    <property type="match status" value="1"/>
</dbReference>
<gene>
    <name evidence="2" type="primary">bioC_5</name>
    <name evidence="2" type="ORF">GALL_79940</name>
</gene>
<dbReference type="EC" id="2.1.1.197" evidence="2"/>
<feature type="domain" description="Methyltransferase" evidence="1">
    <location>
        <begin position="43"/>
        <end position="134"/>
    </location>
</feature>
<dbReference type="CDD" id="cd02440">
    <property type="entry name" value="AdoMet_MTases"/>
    <property type="match status" value="1"/>
</dbReference>
<proteinExistence type="predicted"/>
<dbReference type="GO" id="GO:0032259">
    <property type="term" value="P:methylation"/>
    <property type="evidence" value="ECO:0007669"/>
    <property type="project" value="UniProtKB-KW"/>
</dbReference>
<evidence type="ECO:0000313" key="2">
    <source>
        <dbReference type="EMBL" id="OIR10066.1"/>
    </source>
</evidence>
<sequence length="250" mass="27594">MRLAFDPALSPLYANLPRQGVGADWCTREALRRLPPLRKPPAVIDLGCGPGRQTIVLAQHFRTAIQAVDLNQAFLDQMREAAEAAGVAALVQPRRDDFTRLPDAPGSFDLVWSEGAASVNGFQASLEMWAPLLRARGVLAVSDCTWLGDASPAELKSYWDRAYPGMSDIAGNLERARAAGLAVFDHFALPRSAWWDEYYAPLSRKIAGLQKAAATTPVLAEQVSVLQEEISLFQRWGDRYGYVFYLMRLA</sequence>
<accession>A0A1J5SNK4</accession>
<reference evidence="2" key="1">
    <citation type="submission" date="2016-10" db="EMBL/GenBank/DDBJ databases">
        <title>Sequence of Gallionella enrichment culture.</title>
        <authorList>
            <person name="Poehlein A."/>
            <person name="Muehling M."/>
            <person name="Daniel R."/>
        </authorList>
    </citation>
    <scope>NUCLEOTIDE SEQUENCE</scope>
</reference>
<organism evidence="2">
    <name type="scientific">mine drainage metagenome</name>
    <dbReference type="NCBI Taxonomy" id="410659"/>
    <lineage>
        <taxon>unclassified sequences</taxon>
        <taxon>metagenomes</taxon>
        <taxon>ecological metagenomes</taxon>
    </lineage>
</organism>
<keyword evidence="2" id="KW-0489">Methyltransferase</keyword>
<protein>
    <submittedName>
        <fullName evidence="2">Malonyl-[acyl-carrier protein] O-methyltransferase</fullName>
        <ecNumber evidence="2">2.1.1.197</ecNumber>
    </submittedName>
</protein>
<dbReference type="InterPro" id="IPR029063">
    <property type="entry name" value="SAM-dependent_MTases_sf"/>
</dbReference>
<keyword evidence="2" id="KW-0808">Transferase</keyword>
<dbReference type="InterPro" id="IPR041698">
    <property type="entry name" value="Methyltransf_25"/>
</dbReference>
<dbReference type="AlphaFoldDB" id="A0A1J5SNK4"/>